<reference evidence="1" key="1">
    <citation type="submission" date="2020-04" db="EMBL/GenBank/DDBJ databases">
        <title>Hybrid Assembly of Korean Phytophthora infestans isolates.</title>
        <authorList>
            <person name="Prokchorchik M."/>
            <person name="Lee Y."/>
            <person name="Seo J."/>
            <person name="Cho J.-H."/>
            <person name="Park Y.-E."/>
            <person name="Jang D.-C."/>
            <person name="Im J.-S."/>
            <person name="Choi J.-G."/>
            <person name="Park H.-J."/>
            <person name="Lee G.-B."/>
            <person name="Lee Y.-G."/>
            <person name="Hong S.-Y."/>
            <person name="Cho K."/>
            <person name="Sohn K.H."/>
        </authorList>
    </citation>
    <scope>NUCLEOTIDE SEQUENCE</scope>
    <source>
        <strain evidence="1">KR_1_A1</strain>
        <strain evidence="2">KR_2_A2</strain>
    </source>
</reference>
<dbReference type="GO" id="GO:0005576">
    <property type="term" value="C:extracellular region"/>
    <property type="evidence" value="ECO:0007669"/>
    <property type="project" value="InterPro"/>
</dbReference>
<dbReference type="SUPFAM" id="SSF48647">
    <property type="entry name" value="Fungal elicitin"/>
    <property type="match status" value="1"/>
</dbReference>
<organism evidence="1 3">
    <name type="scientific">Phytophthora infestans</name>
    <name type="common">Potato late blight agent</name>
    <name type="synonym">Botrytis infestans</name>
    <dbReference type="NCBI Taxonomy" id="4787"/>
    <lineage>
        <taxon>Eukaryota</taxon>
        <taxon>Sar</taxon>
        <taxon>Stramenopiles</taxon>
        <taxon>Oomycota</taxon>
        <taxon>Peronosporomycetes</taxon>
        <taxon>Peronosporales</taxon>
        <taxon>Peronosporaceae</taxon>
        <taxon>Phytophthora</taxon>
    </lineage>
</organism>
<evidence type="ECO:0000313" key="2">
    <source>
        <dbReference type="EMBL" id="KAF4147758.1"/>
    </source>
</evidence>
<proteinExistence type="predicted"/>
<name>A0A833TPR5_PHYIN</name>
<sequence>MVFQTCVSEGRYKIFPFSGTHLTPKQIGAMSRSLACRAIFTSILLAGIPECELSNFPIRSAAETLLKIGVDIDKYPGSDNIDPSTDRFIEMMHWRRDVNLARAAGLPFTTNGLVRLTADKEVQLRSTIDGSFSQEQIIRMPNMPVEYSAEATVKPLSALSTSPDAVVAHAELKLKTKESSDIAEPKRSSTTNATSWPPSLQFWPCYM</sequence>
<evidence type="ECO:0000313" key="3">
    <source>
        <dbReference type="Proteomes" id="UP000602510"/>
    </source>
</evidence>
<dbReference type="InterPro" id="IPR036470">
    <property type="entry name" value="Elicitin_sf"/>
</dbReference>
<evidence type="ECO:0000313" key="1">
    <source>
        <dbReference type="EMBL" id="KAF4044426.1"/>
    </source>
</evidence>
<gene>
    <name evidence="1" type="ORF">GN244_ATG03318</name>
    <name evidence="2" type="ORF">GN958_ATG03113</name>
</gene>
<dbReference type="AlphaFoldDB" id="A0A833TPR5"/>
<dbReference type="EMBL" id="WSZM01000071">
    <property type="protein sequence ID" value="KAF4044426.1"/>
    <property type="molecule type" value="Genomic_DNA"/>
</dbReference>
<dbReference type="Gene3D" id="1.10.239.10">
    <property type="entry name" value="Elicitin domain"/>
    <property type="match status" value="1"/>
</dbReference>
<dbReference type="Proteomes" id="UP000704712">
    <property type="component" value="Unassembled WGS sequence"/>
</dbReference>
<dbReference type="EMBL" id="JAACNO010000412">
    <property type="protein sequence ID" value="KAF4147758.1"/>
    <property type="molecule type" value="Genomic_DNA"/>
</dbReference>
<comment type="caution">
    <text evidence="1">The sequence shown here is derived from an EMBL/GenBank/DDBJ whole genome shotgun (WGS) entry which is preliminary data.</text>
</comment>
<protein>
    <submittedName>
        <fullName evidence="1">Uncharacterized protein</fullName>
    </submittedName>
</protein>
<accession>A0A833TPR5</accession>
<keyword evidence="3" id="KW-1185">Reference proteome</keyword>
<dbReference type="Proteomes" id="UP000602510">
    <property type="component" value="Unassembled WGS sequence"/>
</dbReference>